<dbReference type="InterPro" id="IPR050272">
    <property type="entry name" value="Isochorismatase-like_hydrls"/>
</dbReference>
<dbReference type="OrthoDB" id="9794942at2"/>
<accession>E3IZB5</accession>
<dbReference type="InterPro" id="IPR000868">
    <property type="entry name" value="Isochorismatase-like_dom"/>
</dbReference>
<organism evidence="3 4">
    <name type="scientific">Pseudofrankia inefficax (strain DSM 45817 / CECT 9037 / DDB 130130 / EuI1c)</name>
    <name type="common">Frankia inefficax</name>
    <dbReference type="NCBI Taxonomy" id="298654"/>
    <lineage>
        <taxon>Bacteria</taxon>
        <taxon>Bacillati</taxon>
        <taxon>Actinomycetota</taxon>
        <taxon>Actinomycetes</taxon>
        <taxon>Frankiales</taxon>
        <taxon>Frankiaceae</taxon>
        <taxon>Pseudofrankia</taxon>
    </lineage>
</organism>
<proteinExistence type="predicted"/>
<evidence type="ECO:0000313" key="4">
    <source>
        <dbReference type="Proteomes" id="UP000002484"/>
    </source>
</evidence>
<dbReference type="STRING" id="298654.FraEuI1c_3533"/>
<dbReference type="Gene3D" id="3.40.50.850">
    <property type="entry name" value="Isochorismatase-like"/>
    <property type="match status" value="1"/>
</dbReference>
<dbReference type="RefSeq" id="WP_013424660.1">
    <property type="nucleotide sequence ID" value="NC_014666.1"/>
</dbReference>
<evidence type="ECO:0000313" key="3">
    <source>
        <dbReference type="EMBL" id="ADP81542.1"/>
    </source>
</evidence>
<feature type="domain" description="Isochorismatase-like" evidence="2">
    <location>
        <begin position="17"/>
        <end position="190"/>
    </location>
</feature>
<name>E3IZB5_PSEI1</name>
<dbReference type="SUPFAM" id="SSF52499">
    <property type="entry name" value="Isochorismatase-like hydrolases"/>
    <property type="match status" value="1"/>
</dbReference>
<dbReference type="CDD" id="cd01014">
    <property type="entry name" value="nicotinamidase_related"/>
    <property type="match status" value="1"/>
</dbReference>
<dbReference type="PANTHER" id="PTHR43540:SF6">
    <property type="entry name" value="ISOCHORISMATASE-LIKE DOMAIN-CONTAINING PROTEIN"/>
    <property type="match status" value="1"/>
</dbReference>
<dbReference type="AlphaFoldDB" id="E3IZB5"/>
<dbReference type="eggNOG" id="COG1335">
    <property type="taxonomic scope" value="Bacteria"/>
</dbReference>
<dbReference type="HOGENOM" id="CLU_068979_5_3_11"/>
<dbReference type="KEGG" id="fri:FraEuI1c_3533"/>
<protein>
    <submittedName>
        <fullName evidence="3">Isochorismatase hydrolase</fullName>
    </submittedName>
</protein>
<dbReference type="PANTHER" id="PTHR43540">
    <property type="entry name" value="PEROXYUREIDOACRYLATE/UREIDOACRYLATE AMIDOHYDROLASE-RELATED"/>
    <property type="match status" value="1"/>
</dbReference>
<evidence type="ECO:0000256" key="1">
    <source>
        <dbReference type="ARBA" id="ARBA00022801"/>
    </source>
</evidence>
<evidence type="ECO:0000259" key="2">
    <source>
        <dbReference type="Pfam" id="PF00857"/>
    </source>
</evidence>
<dbReference type="Proteomes" id="UP000002484">
    <property type="component" value="Chromosome"/>
</dbReference>
<gene>
    <name evidence="3" type="ordered locus">FraEuI1c_3533</name>
</gene>
<sequence length="217" mass="22514">MTERPIETTAVGSVRRALVVIDVQNEYDADGALPIAHPPFAVAMANVTAAMDAARESGVPVVVIQHDAPADSPLFAVGSSGWELHPAVGGRPRDALFRKTLPGSFTGTGLEAWLRAHAIDTLTVVGFMTHWCVDTTTRQAVHAGFSVEVLADATGTIAYANSVGTLDARQMHERALTVLHGGMAAVGTTEAWLAALRGGGRLPASSLPESALAATAV</sequence>
<reference evidence="3 4" key="1">
    <citation type="submission" date="2010-10" db="EMBL/GenBank/DDBJ databases">
        <title>Complete sequence of Frankia sp. EuI1c.</title>
        <authorList>
            <consortium name="US DOE Joint Genome Institute"/>
            <person name="Lucas S."/>
            <person name="Copeland A."/>
            <person name="Lapidus A."/>
            <person name="Cheng J.-F."/>
            <person name="Bruce D."/>
            <person name="Goodwin L."/>
            <person name="Pitluck S."/>
            <person name="Chertkov O."/>
            <person name="Detter J.C."/>
            <person name="Han C."/>
            <person name="Tapia R."/>
            <person name="Land M."/>
            <person name="Hauser L."/>
            <person name="Jeffries C."/>
            <person name="Kyrpides N."/>
            <person name="Ivanova N."/>
            <person name="Mikhailova N."/>
            <person name="Beauchemin N."/>
            <person name="Sen A."/>
            <person name="Sur S.A."/>
            <person name="Gtari M."/>
            <person name="Wall L."/>
            <person name="Tisa L."/>
            <person name="Woyke T."/>
        </authorList>
    </citation>
    <scope>NUCLEOTIDE SEQUENCE [LARGE SCALE GENOMIC DNA]</scope>
    <source>
        <strain evidence="4">DSM 45817 / CECT 9037 / EuI1c</strain>
    </source>
</reference>
<dbReference type="GO" id="GO:0016787">
    <property type="term" value="F:hydrolase activity"/>
    <property type="evidence" value="ECO:0007669"/>
    <property type="project" value="UniProtKB-KW"/>
</dbReference>
<dbReference type="EMBL" id="CP002299">
    <property type="protein sequence ID" value="ADP81542.1"/>
    <property type="molecule type" value="Genomic_DNA"/>
</dbReference>
<dbReference type="Pfam" id="PF00857">
    <property type="entry name" value="Isochorismatase"/>
    <property type="match status" value="1"/>
</dbReference>
<keyword evidence="4" id="KW-1185">Reference proteome</keyword>
<dbReference type="InParanoid" id="E3IZB5"/>
<keyword evidence="1 3" id="KW-0378">Hydrolase</keyword>
<dbReference type="InterPro" id="IPR036380">
    <property type="entry name" value="Isochorismatase-like_sf"/>
</dbReference>